<dbReference type="Proteomes" id="UP001497497">
    <property type="component" value="Unassembled WGS sequence"/>
</dbReference>
<evidence type="ECO:0000313" key="16">
    <source>
        <dbReference type="EMBL" id="CAL1527724.1"/>
    </source>
</evidence>
<comment type="function">
    <text evidence="2">Catalyzes the post-translational formation of 4-hydroxyproline in -Xaa-Pro-Gly- sequences in collagens and other proteins.</text>
</comment>
<dbReference type="GO" id="GO:0031418">
    <property type="term" value="F:L-ascorbic acid binding"/>
    <property type="evidence" value="ECO:0007669"/>
    <property type="project" value="UniProtKB-KW"/>
</dbReference>
<evidence type="ECO:0000256" key="5">
    <source>
        <dbReference type="ARBA" id="ARBA00012269"/>
    </source>
</evidence>
<evidence type="ECO:0000259" key="15">
    <source>
        <dbReference type="PROSITE" id="PS51471"/>
    </source>
</evidence>
<dbReference type="GO" id="GO:0005788">
    <property type="term" value="C:endoplasmic reticulum lumen"/>
    <property type="evidence" value="ECO:0007669"/>
    <property type="project" value="UniProtKB-SubCell"/>
</dbReference>
<dbReference type="InterPro" id="IPR011990">
    <property type="entry name" value="TPR-like_helical_dom_sf"/>
</dbReference>
<evidence type="ECO:0000256" key="9">
    <source>
        <dbReference type="ARBA" id="ARBA00022964"/>
    </source>
</evidence>
<accession>A0AAV2H5E6</accession>
<dbReference type="GO" id="GO:0005506">
    <property type="term" value="F:iron ion binding"/>
    <property type="evidence" value="ECO:0007669"/>
    <property type="project" value="InterPro"/>
</dbReference>
<dbReference type="InterPro" id="IPR006620">
    <property type="entry name" value="Pro_4_hyd_alph"/>
</dbReference>
<gene>
    <name evidence="16" type="ORF">GSLYS_00001894001</name>
</gene>
<dbReference type="SUPFAM" id="SSF48452">
    <property type="entry name" value="TPR-like"/>
    <property type="match status" value="1"/>
</dbReference>
<evidence type="ECO:0000256" key="10">
    <source>
        <dbReference type="ARBA" id="ARBA00023002"/>
    </source>
</evidence>
<evidence type="ECO:0000256" key="14">
    <source>
        <dbReference type="SAM" id="SignalP"/>
    </source>
</evidence>
<evidence type="ECO:0000256" key="7">
    <source>
        <dbReference type="ARBA" id="ARBA00022824"/>
    </source>
</evidence>
<protein>
    <recommendedName>
        <fullName evidence="5">procollagen-proline 4-dioxygenase</fullName>
        <ecNumber evidence="5">1.14.11.2</ecNumber>
    </recommendedName>
</protein>
<evidence type="ECO:0000256" key="8">
    <source>
        <dbReference type="ARBA" id="ARBA00022896"/>
    </source>
</evidence>
<keyword evidence="17" id="KW-1185">Reference proteome</keyword>
<keyword evidence="12" id="KW-0325">Glycoprotein</keyword>
<feature type="signal peptide" evidence="14">
    <location>
        <begin position="1"/>
        <end position="20"/>
    </location>
</feature>
<dbReference type="PROSITE" id="PS50005">
    <property type="entry name" value="TPR"/>
    <property type="match status" value="1"/>
</dbReference>
<feature type="repeat" description="TPR" evidence="13">
    <location>
        <begin position="205"/>
        <end position="238"/>
    </location>
</feature>
<keyword evidence="7" id="KW-0256">Endoplasmic reticulum</keyword>
<evidence type="ECO:0000256" key="1">
    <source>
        <dbReference type="ARBA" id="ARBA00001961"/>
    </source>
</evidence>
<keyword evidence="11" id="KW-0408">Iron</keyword>
<dbReference type="EMBL" id="CAXITT010000021">
    <property type="protein sequence ID" value="CAL1527724.1"/>
    <property type="molecule type" value="Genomic_DNA"/>
</dbReference>
<dbReference type="Pfam" id="PF13640">
    <property type="entry name" value="2OG-FeII_Oxy_3"/>
    <property type="match status" value="1"/>
</dbReference>
<comment type="similarity">
    <text evidence="4">Belongs to the P4HA family.</text>
</comment>
<keyword evidence="8" id="KW-0847">Vitamin C</keyword>
<dbReference type="InterPro" id="IPR044862">
    <property type="entry name" value="Pro_4_hyd_alph_FE2OG_OXY"/>
</dbReference>
<keyword evidence="13" id="KW-0802">TPR repeat</keyword>
<dbReference type="InterPro" id="IPR045054">
    <property type="entry name" value="P4HA-like"/>
</dbReference>
<comment type="caution">
    <text evidence="16">The sequence shown here is derived from an EMBL/GenBank/DDBJ whole genome shotgun (WGS) entry which is preliminary data.</text>
</comment>
<dbReference type="SMART" id="SM00702">
    <property type="entry name" value="P4Hc"/>
    <property type="match status" value="1"/>
</dbReference>
<reference evidence="16 17" key="1">
    <citation type="submission" date="2024-04" db="EMBL/GenBank/DDBJ databases">
        <authorList>
            <consortium name="Genoscope - CEA"/>
            <person name="William W."/>
        </authorList>
    </citation>
    <scope>NUCLEOTIDE SEQUENCE [LARGE SCALE GENOMIC DNA]</scope>
</reference>
<dbReference type="PROSITE" id="PS51471">
    <property type="entry name" value="FE2OG_OXY"/>
    <property type="match status" value="1"/>
</dbReference>
<keyword evidence="6" id="KW-0479">Metal-binding</keyword>
<dbReference type="EC" id="1.14.11.2" evidence="5"/>
<dbReference type="GO" id="GO:0004656">
    <property type="term" value="F:procollagen-proline 4-dioxygenase activity"/>
    <property type="evidence" value="ECO:0007669"/>
    <property type="project" value="UniProtKB-EC"/>
</dbReference>
<dbReference type="InterPro" id="IPR013547">
    <property type="entry name" value="P4H_N"/>
</dbReference>
<feature type="chain" id="PRO_5044021967" description="procollagen-proline 4-dioxygenase" evidence="14">
    <location>
        <begin position="21"/>
        <end position="529"/>
    </location>
</feature>
<name>A0AAV2H5E6_LYMST</name>
<sequence>MNRVYFRCLLTLALVHLSTSDIYTSSKKIEDMVLLEEQTLEKLLVDVSRLGDDQARSYFSEFYQGRIIKVKARQRDVLLDYLKHPNGVYLTMKQFVADYKGIRSVLNTKDEITKDFSVVATEDDLAGARKSFIRLQEVYGLEPRDMIRGNYLGYSGPALSVLDAFQVGQVAFSEGKLNSSASWLEATLDLKRNSSSWSNEYPSEGQIIALLGRAHLRMKHDDIAENLFRKSVILDPSNGDAFELRKELQTKPRVSENILNENEKNFRSLCSLQNKLKTGKFDPRLVCKYSVASPPYNRFKQEVISISPYVCLYYQVITDDEGTHIIDFTRKKLDRGKTERGGASVRSESRTSELSFVYDRESEVVQRMGQKVAAITKLDTSQDPSGFPFTGEPFQVVNYGMGGHYDVHLDPFDGDARKNNLDVMENCGNRLATFLIYLNEVDVGGSTAFTSADLVVKPVKNMALFWYSFTPAGELENTTYHAACPVVIGHKWVTNKWIWTYGNTFKRRCGLTANATQYDIEQDMINGWV</sequence>
<organism evidence="16 17">
    <name type="scientific">Lymnaea stagnalis</name>
    <name type="common">Great pond snail</name>
    <name type="synonym">Helix stagnalis</name>
    <dbReference type="NCBI Taxonomy" id="6523"/>
    <lineage>
        <taxon>Eukaryota</taxon>
        <taxon>Metazoa</taxon>
        <taxon>Spiralia</taxon>
        <taxon>Lophotrochozoa</taxon>
        <taxon>Mollusca</taxon>
        <taxon>Gastropoda</taxon>
        <taxon>Heterobranchia</taxon>
        <taxon>Euthyneura</taxon>
        <taxon>Panpulmonata</taxon>
        <taxon>Hygrophila</taxon>
        <taxon>Lymnaeoidea</taxon>
        <taxon>Lymnaeidae</taxon>
        <taxon>Lymnaea</taxon>
    </lineage>
</organism>
<dbReference type="AlphaFoldDB" id="A0AAV2H5E6"/>
<feature type="domain" description="Fe2OG dioxygenase" evidence="15">
    <location>
        <begin position="390"/>
        <end position="500"/>
    </location>
</feature>
<evidence type="ECO:0000256" key="2">
    <source>
        <dbReference type="ARBA" id="ARBA00002035"/>
    </source>
</evidence>
<comment type="cofactor">
    <cofactor evidence="1">
        <name>L-ascorbate</name>
        <dbReference type="ChEBI" id="CHEBI:38290"/>
    </cofactor>
</comment>
<evidence type="ECO:0000256" key="11">
    <source>
        <dbReference type="ARBA" id="ARBA00023004"/>
    </source>
</evidence>
<dbReference type="PANTHER" id="PTHR10869">
    <property type="entry name" value="PROLYL 4-HYDROXYLASE ALPHA SUBUNIT"/>
    <property type="match status" value="1"/>
</dbReference>
<evidence type="ECO:0000256" key="13">
    <source>
        <dbReference type="PROSITE-ProRule" id="PRU00339"/>
    </source>
</evidence>
<dbReference type="Gene3D" id="1.25.40.10">
    <property type="entry name" value="Tetratricopeptide repeat domain"/>
    <property type="match status" value="1"/>
</dbReference>
<evidence type="ECO:0000256" key="6">
    <source>
        <dbReference type="ARBA" id="ARBA00022723"/>
    </source>
</evidence>
<dbReference type="InterPro" id="IPR005123">
    <property type="entry name" value="Oxoglu/Fe-dep_dioxygenase_dom"/>
</dbReference>
<keyword evidence="9" id="KW-0223">Dioxygenase</keyword>
<evidence type="ECO:0000256" key="4">
    <source>
        <dbReference type="ARBA" id="ARBA00006511"/>
    </source>
</evidence>
<dbReference type="InterPro" id="IPR019734">
    <property type="entry name" value="TPR_rpt"/>
</dbReference>
<comment type="subcellular location">
    <subcellularLocation>
        <location evidence="3">Endoplasmic reticulum lumen</location>
    </subcellularLocation>
</comment>
<dbReference type="Pfam" id="PF08336">
    <property type="entry name" value="P4Ha_N"/>
    <property type="match status" value="1"/>
</dbReference>
<keyword evidence="14" id="KW-0732">Signal</keyword>
<evidence type="ECO:0000256" key="12">
    <source>
        <dbReference type="ARBA" id="ARBA00023180"/>
    </source>
</evidence>
<evidence type="ECO:0000313" key="17">
    <source>
        <dbReference type="Proteomes" id="UP001497497"/>
    </source>
</evidence>
<keyword evidence="10" id="KW-0560">Oxidoreductase</keyword>
<evidence type="ECO:0000256" key="3">
    <source>
        <dbReference type="ARBA" id="ARBA00004319"/>
    </source>
</evidence>
<dbReference type="Gene3D" id="2.60.120.620">
    <property type="entry name" value="q2cbj1_9rhob like domain"/>
    <property type="match status" value="1"/>
</dbReference>
<dbReference type="PANTHER" id="PTHR10869:SF223">
    <property type="entry name" value="PROLYL 4-HYDROXYLASE SUBUNIT ALPHA-3"/>
    <property type="match status" value="1"/>
</dbReference>
<proteinExistence type="inferred from homology"/>